<dbReference type="PANTHER" id="PTHR16932">
    <property type="entry name" value="INTERFERON ALPHA-INDUCIBLE PROTEIN 27"/>
    <property type="match status" value="1"/>
</dbReference>
<evidence type="ECO:0000256" key="3">
    <source>
        <dbReference type="ARBA" id="ARBA00022692"/>
    </source>
</evidence>
<dbReference type="RefSeq" id="XP_028252176.1">
    <property type="nucleotide sequence ID" value="XM_028396375.1"/>
</dbReference>
<dbReference type="GO" id="GO:0031966">
    <property type="term" value="C:mitochondrial membrane"/>
    <property type="evidence" value="ECO:0007669"/>
    <property type="project" value="TreeGrafter"/>
</dbReference>
<gene>
    <name evidence="8" type="primary">LOC114428055</name>
</gene>
<comment type="similarity">
    <text evidence="2">Belongs to the IFI6/IFI27 family.</text>
</comment>
<evidence type="ECO:0000256" key="4">
    <source>
        <dbReference type="ARBA" id="ARBA00022989"/>
    </source>
</evidence>
<dbReference type="InParanoid" id="A0A6P7HJT0"/>
<evidence type="ECO:0000256" key="1">
    <source>
        <dbReference type="ARBA" id="ARBA00004141"/>
    </source>
</evidence>
<keyword evidence="7" id="KW-1185">Reference proteome</keyword>
<organism evidence="7 8">
    <name type="scientific">Parambassis ranga</name>
    <name type="common">Indian glassy fish</name>
    <dbReference type="NCBI Taxonomy" id="210632"/>
    <lineage>
        <taxon>Eukaryota</taxon>
        <taxon>Metazoa</taxon>
        <taxon>Chordata</taxon>
        <taxon>Craniata</taxon>
        <taxon>Vertebrata</taxon>
        <taxon>Euteleostomi</taxon>
        <taxon>Actinopterygii</taxon>
        <taxon>Neopterygii</taxon>
        <taxon>Teleostei</taxon>
        <taxon>Neoteleostei</taxon>
        <taxon>Acanthomorphata</taxon>
        <taxon>Ovalentaria</taxon>
        <taxon>Ambassidae</taxon>
        <taxon>Parambassis</taxon>
    </lineage>
</organism>
<dbReference type="Proteomes" id="UP000515145">
    <property type="component" value="Chromosome 22"/>
</dbReference>
<dbReference type="AlphaFoldDB" id="A0A6P7HJT0"/>
<dbReference type="InterPro" id="IPR038213">
    <property type="entry name" value="IFI6/IFI27-like_sf"/>
</dbReference>
<comment type="subcellular location">
    <subcellularLocation>
        <location evidence="1">Membrane</location>
        <topology evidence="1">Multi-pass membrane protein</topology>
    </subcellularLocation>
</comment>
<dbReference type="InterPro" id="IPR009311">
    <property type="entry name" value="IFI6/IFI27-like"/>
</dbReference>
<proteinExistence type="inferred from homology"/>
<dbReference type="PANTHER" id="PTHR16932:SF37">
    <property type="entry name" value="ISG12-1 PROTEIN-RELATED"/>
    <property type="match status" value="1"/>
</dbReference>
<evidence type="ECO:0000256" key="5">
    <source>
        <dbReference type="ARBA" id="ARBA00023136"/>
    </source>
</evidence>
<keyword evidence="4 6" id="KW-1133">Transmembrane helix</keyword>
<sequence length="110" mass="10263">MGGWSLSQLSTGKAVVIGAGGAVTVALTPAVLLILGFTANGIAAGSIAAKLMSYFAIANGGGVGAGGIVAFLQSIGAGGLTWSGTGILGGAGATAGWLLSAICNQTAATP</sequence>
<keyword evidence="3 6" id="KW-0812">Transmembrane</keyword>
<evidence type="ECO:0000313" key="8">
    <source>
        <dbReference type="RefSeq" id="XP_028252176.1"/>
    </source>
</evidence>
<dbReference type="GO" id="GO:0097193">
    <property type="term" value="P:intrinsic apoptotic signaling pathway"/>
    <property type="evidence" value="ECO:0007669"/>
    <property type="project" value="TreeGrafter"/>
</dbReference>
<dbReference type="GeneID" id="114428055"/>
<reference evidence="8" key="2">
    <citation type="submission" date="2025-08" db="UniProtKB">
        <authorList>
            <consortium name="RefSeq"/>
        </authorList>
    </citation>
    <scope>IDENTIFICATION</scope>
</reference>
<evidence type="ECO:0000256" key="2">
    <source>
        <dbReference type="ARBA" id="ARBA00007262"/>
    </source>
</evidence>
<feature type="transmembrane region" description="Helical" evidence="6">
    <location>
        <begin position="51"/>
        <end position="72"/>
    </location>
</feature>
<evidence type="ECO:0000256" key="6">
    <source>
        <dbReference type="SAM" id="Phobius"/>
    </source>
</evidence>
<name>A0A6P7HJT0_9TELE</name>
<accession>A0A6P7HJT0</accession>
<keyword evidence="5 6" id="KW-0472">Membrane</keyword>
<feature type="transmembrane region" description="Helical" evidence="6">
    <location>
        <begin position="14"/>
        <end position="39"/>
    </location>
</feature>
<dbReference type="Gene3D" id="6.10.110.10">
    <property type="match status" value="1"/>
</dbReference>
<dbReference type="Pfam" id="PF06140">
    <property type="entry name" value="Ifi-6-16"/>
    <property type="match status" value="1"/>
</dbReference>
<protein>
    <submittedName>
        <fullName evidence="8">Interferon alpha-inducible protein 27-like protein 2A</fullName>
    </submittedName>
</protein>
<dbReference type="GO" id="GO:0001836">
    <property type="term" value="P:release of cytochrome c from mitochondria"/>
    <property type="evidence" value="ECO:0007669"/>
    <property type="project" value="TreeGrafter"/>
</dbReference>
<evidence type="ECO:0000313" key="7">
    <source>
        <dbReference type="Proteomes" id="UP000515145"/>
    </source>
</evidence>
<reference evidence="7" key="1">
    <citation type="submission" date="2024-06" db="UniProtKB">
        <authorList>
            <consortium name="RefSeq"/>
        </authorList>
    </citation>
    <scope>NUCLEOTIDE SEQUENCE [LARGE SCALE GENOMIC DNA]</scope>
</reference>